<evidence type="ECO:0000313" key="3">
    <source>
        <dbReference type="Proteomes" id="UP000515291"/>
    </source>
</evidence>
<dbReference type="Pfam" id="PF00975">
    <property type="entry name" value="Thioesterase"/>
    <property type="match status" value="1"/>
</dbReference>
<dbReference type="KEGG" id="trb:HB776_05230"/>
<organism evidence="2 3">
    <name type="scientific">Tardiphaga robiniae</name>
    <dbReference type="NCBI Taxonomy" id="943830"/>
    <lineage>
        <taxon>Bacteria</taxon>
        <taxon>Pseudomonadati</taxon>
        <taxon>Pseudomonadota</taxon>
        <taxon>Alphaproteobacteria</taxon>
        <taxon>Hyphomicrobiales</taxon>
        <taxon>Nitrobacteraceae</taxon>
        <taxon>Tardiphaga</taxon>
    </lineage>
</organism>
<sequence>MARTYLQPEVVERPADPFVNQRLRPSWAQGREPTIYQIVRDAQSTSFNTPNMPGTSEEADDLSRLQRCIQEIESATGLELSVAHFALDMTAAEMVKAIVSGKATAKAVGVQADLRPILFLLPGSLGYGPSMAAFAAGLGKIARVVPIKYPDLGSILAGNNTVASMADAAVEQIRRSQPVGHVRLLGHSLGGVVAFEVAARLLEARRSIKFLGILDTAIINEGRDYRETLARTLRRLRANRVNISRIACRALAKVTAAIGGEAPLTWMLHRYARGKFNATCFRIRLELQEVLRSRAFYQWLASPRPSLPIGATLFRCNRDGAPQSLGWDCSLASLDVIPVAGTHIELVVEPYLATNLPLVESAVVQTYTPAEFCKRKALS</sequence>
<evidence type="ECO:0000313" key="2">
    <source>
        <dbReference type="EMBL" id="QND70701.1"/>
    </source>
</evidence>
<dbReference type="Gene3D" id="3.40.50.1820">
    <property type="entry name" value="alpha/beta hydrolase"/>
    <property type="match status" value="1"/>
</dbReference>
<dbReference type="AlphaFoldDB" id="A0A7G6TVB9"/>
<feature type="domain" description="Thioesterase" evidence="1">
    <location>
        <begin position="117"/>
        <end position="239"/>
    </location>
</feature>
<proteinExistence type="predicted"/>
<protein>
    <recommendedName>
        <fullName evidence="1">Thioesterase domain-containing protein</fullName>
    </recommendedName>
</protein>
<dbReference type="InterPro" id="IPR029058">
    <property type="entry name" value="AB_hydrolase_fold"/>
</dbReference>
<dbReference type="InterPro" id="IPR001031">
    <property type="entry name" value="Thioesterase"/>
</dbReference>
<dbReference type="EMBL" id="CP050292">
    <property type="protein sequence ID" value="QND70701.1"/>
    <property type="molecule type" value="Genomic_DNA"/>
</dbReference>
<evidence type="ECO:0000259" key="1">
    <source>
        <dbReference type="Pfam" id="PF00975"/>
    </source>
</evidence>
<gene>
    <name evidence="2" type="ORF">HB776_05230</name>
</gene>
<reference evidence="3" key="1">
    <citation type="journal article" date="2020" name="Mol. Plant Microbe">
        <title>Rhizobial microsymbionts of the narrowly endemic Oxytropis species growing in Kamchatka are characterized by significant genetic diversity and possess a set of genes that are associated with T3SS and T6SS secretion systems and can affect the development of symbiosis.</title>
        <authorList>
            <person name="Safronova V."/>
            <person name="Guro P."/>
            <person name="Sazanova A."/>
            <person name="Kuznetsova I."/>
            <person name="Belimov A."/>
            <person name="Yakubov V."/>
            <person name="Chirak E."/>
            <person name="Afonin A."/>
            <person name="Gogolev Y."/>
            <person name="Andronov E."/>
            <person name="Tikhonovich I."/>
        </authorList>
    </citation>
    <scope>NUCLEOTIDE SEQUENCE [LARGE SCALE GENOMIC DNA]</scope>
    <source>
        <strain evidence="3">581</strain>
    </source>
</reference>
<dbReference type="RefSeq" id="WP_175367357.1">
    <property type="nucleotide sequence ID" value="NZ_CP050292.1"/>
</dbReference>
<name>A0A7G6TVB9_9BRAD</name>
<dbReference type="Proteomes" id="UP000515291">
    <property type="component" value="Chromosome"/>
</dbReference>
<accession>A0A7G6TVB9</accession>
<dbReference type="SUPFAM" id="SSF53474">
    <property type="entry name" value="alpha/beta-Hydrolases"/>
    <property type="match status" value="1"/>
</dbReference>